<feature type="region of interest" description="Disordered" evidence="1">
    <location>
        <begin position="27"/>
        <end position="59"/>
    </location>
</feature>
<proteinExistence type="predicted"/>
<gene>
    <name evidence="2" type="ORF">CCAM_LOCUS39237</name>
</gene>
<evidence type="ECO:0000313" key="2">
    <source>
        <dbReference type="EMBL" id="VFQ97461.1"/>
    </source>
</evidence>
<dbReference type="AlphaFoldDB" id="A0A484N7X5"/>
<evidence type="ECO:0000313" key="3">
    <source>
        <dbReference type="Proteomes" id="UP000595140"/>
    </source>
</evidence>
<protein>
    <submittedName>
        <fullName evidence="2">Uncharacterized protein</fullName>
    </submittedName>
</protein>
<feature type="compositionally biased region" description="Polar residues" evidence="1">
    <location>
        <begin position="34"/>
        <end position="47"/>
    </location>
</feature>
<sequence>MPVLLHPNTTGKDAGKRHIVAAAVHAAAQSASATTRSSEPPHHSQTPPEVYTTPSPPASWDLDAGIAGNQLQPITTVFGGYLQIPATSRKFDVTHPPRHLPDIFRTHPDSSIAEFDSGLQNPQFSTPRVSPVGKVSIPTTPGFGLFGLDQFSP</sequence>
<dbReference type="EMBL" id="OOIL02006544">
    <property type="protein sequence ID" value="VFQ97461.1"/>
    <property type="molecule type" value="Genomic_DNA"/>
</dbReference>
<dbReference type="Proteomes" id="UP000595140">
    <property type="component" value="Unassembled WGS sequence"/>
</dbReference>
<name>A0A484N7X5_9ASTE</name>
<keyword evidence="3" id="KW-1185">Reference proteome</keyword>
<organism evidence="2 3">
    <name type="scientific">Cuscuta campestris</name>
    <dbReference type="NCBI Taxonomy" id="132261"/>
    <lineage>
        <taxon>Eukaryota</taxon>
        <taxon>Viridiplantae</taxon>
        <taxon>Streptophyta</taxon>
        <taxon>Embryophyta</taxon>
        <taxon>Tracheophyta</taxon>
        <taxon>Spermatophyta</taxon>
        <taxon>Magnoliopsida</taxon>
        <taxon>eudicotyledons</taxon>
        <taxon>Gunneridae</taxon>
        <taxon>Pentapetalae</taxon>
        <taxon>asterids</taxon>
        <taxon>lamiids</taxon>
        <taxon>Solanales</taxon>
        <taxon>Convolvulaceae</taxon>
        <taxon>Cuscuteae</taxon>
        <taxon>Cuscuta</taxon>
        <taxon>Cuscuta subgen. Grammica</taxon>
        <taxon>Cuscuta sect. Cleistogrammica</taxon>
    </lineage>
</organism>
<evidence type="ECO:0000256" key="1">
    <source>
        <dbReference type="SAM" id="MobiDB-lite"/>
    </source>
</evidence>
<reference evidence="2 3" key="1">
    <citation type="submission" date="2018-04" db="EMBL/GenBank/DDBJ databases">
        <authorList>
            <person name="Vogel A."/>
        </authorList>
    </citation>
    <scope>NUCLEOTIDE SEQUENCE [LARGE SCALE GENOMIC DNA]</scope>
</reference>
<accession>A0A484N7X5</accession>